<evidence type="ECO:0000313" key="2">
    <source>
        <dbReference type="Proteomes" id="UP000291343"/>
    </source>
</evidence>
<dbReference type="STRING" id="195883.A0A482XPA6"/>
<dbReference type="AlphaFoldDB" id="A0A482XPA6"/>
<feature type="non-terminal residue" evidence="1">
    <location>
        <position position="51"/>
    </location>
</feature>
<accession>A0A482XPA6</accession>
<dbReference type="EMBL" id="QKKF02004500">
    <property type="protein sequence ID" value="RZF47340.1"/>
    <property type="molecule type" value="Genomic_DNA"/>
</dbReference>
<dbReference type="InterPro" id="IPR028994">
    <property type="entry name" value="Integrin_alpha_N"/>
</dbReference>
<proteinExistence type="predicted"/>
<protein>
    <submittedName>
        <fullName evidence="1">Uncharacterized protein</fullName>
    </submittedName>
</protein>
<dbReference type="Proteomes" id="UP000291343">
    <property type="component" value="Unassembled WGS sequence"/>
</dbReference>
<sequence length="51" mass="5719">MLVGAPLGQNLQPNTNRSGALWRCDLTSYEEDCVQVVTDGKRNPLDKHYSK</sequence>
<organism evidence="1 2">
    <name type="scientific">Laodelphax striatellus</name>
    <name type="common">Small brown planthopper</name>
    <name type="synonym">Delphax striatella</name>
    <dbReference type="NCBI Taxonomy" id="195883"/>
    <lineage>
        <taxon>Eukaryota</taxon>
        <taxon>Metazoa</taxon>
        <taxon>Ecdysozoa</taxon>
        <taxon>Arthropoda</taxon>
        <taxon>Hexapoda</taxon>
        <taxon>Insecta</taxon>
        <taxon>Pterygota</taxon>
        <taxon>Neoptera</taxon>
        <taxon>Paraneoptera</taxon>
        <taxon>Hemiptera</taxon>
        <taxon>Auchenorrhyncha</taxon>
        <taxon>Fulgoroidea</taxon>
        <taxon>Delphacidae</taxon>
        <taxon>Criomorphinae</taxon>
        <taxon>Laodelphax</taxon>
    </lineage>
</organism>
<dbReference type="OrthoDB" id="5317514at2759"/>
<keyword evidence="2" id="KW-1185">Reference proteome</keyword>
<gene>
    <name evidence="1" type="ORF">LSTR_LSTR015672</name>
</gene>
<dbReference type="InParanoid" id="A0A482XPA6"/>
<name>A0A482XPA6_LAOST</name>
<feature type="non-terminal residue" evidence="1">
    <location>
        <position position="1"/>
    </location>
</feature>
<reference evidence="1 2" key="1">
    <citation type="journal article" date="2017" name="Gigascience">
        <title>Genome sequence of the small brown planthopper, Laodelphax striatellus.</title>
        <authorList>
            <person name="Zhu J."/>
            <person name="Jiang F."/>
            <person name="Wang X."/>
            <person name="Yang P."/>
            <person name="Bao Y."/>
            <person name="Zhao W."/>
            <person name="Wang W."/>
            <person name="Lu H."/>
            <person name="Wang Q."/>
            <person name="Cui N."/>
            <person name="Li J."/>
            <person name="Chen X."/>
            <person name="Luo L."/>
            <person name="Yu J."/>
            <person name="Kang L."/>
            <person name="Cui F."/>
        </authorList>
    </citation>
    <scope>NUCLEOTIDE SEQUENCE [LARGE SCALE GENOMIC DNA]</scope>
    <source>
        <strain evidence="1">Lst14</strain>
    </source>
</reference>
<evidence type="ECO:0000313" key="1">
    <source>
        <dbReference type="EMBL" id="RZF47340.1"/>
    </source>
</evidence>
<comment type="caution">
    <text evidence="1">The sequence shown here is derived from an EMBL/GenBank/DDBJ whole genome shotgun (WGS) entry which is preliminary data.</text>
</comment>
<dbReference type="Gene3D" id="2.130.10.130">
    <property type="entry name" value="Integrin alpha, N-terminal"/>
    <property type="match status" value="1"/>
</dbReference>